<dbReference type="SMART" id="SM00516">
    <property type="entry name" value="SEC14"/>
    <property type="match status" value="1"/>
</dbReference>
<dbReference type="PANTHER" id="PTHR47669:SF1">
    <property type="entry name" value="PHOSPHATIDYLINOSITOL TRANSFER PROTEIN SFH5"/>
    <property type="match status" value="1"/>
</dbReference>
<keyword evidence="12 16" id="KW-0445">Lipid transport</keyword>
<comment type="cofactor">
    <cofactor evidence="1">
        <name>heme b</name>
        <dbReference type="ChEBI" id="CHEBI:60344"/>
    </cofactor>
</comment>
<evidence type="ECO:0000313" key="20">
    <source>
        <dbReference type="Proteomes" id="UP000247810"/>
    </source>
</evidence>
<dbReference type="CDD" id="cd00170">
    <property type="entry name" value="SEC14"/>
    <property type="match status" value="1"/>
</dbReference>
<dbReference type="Pfam" id="PF00650">
    <property type="entry name" value="CRAL_TRIO"/>
    <property type="match status" value="1"/>
</dbReference>
<sequence length="447" mass="49175">MADQPEKTAVPAAPEAQPATTTTAAVPVPEAAVSELQPEPKAEELPAEPATTTTTEPAAAPTEAPVTESAPAPAQEQPQEDKKEEKEEGEEEEEEEEEKKEEPKEEKAEEKPAQPEYLAKNPALSQFFDRLPSILSSTSYNEMWGVSLKDSADVPTVNVLIKFLRANEGNVKLAEEQLTKALQWRKEMNPIALADGHYNAEKFSGLGYVTKYTEENGSEVITTWNIYGNVKNVEATFGDSDEFIKWRVALMELAIKDLKLNESTTVIEYDGEDPYQMLQVHDYLNVSFLRLNPTIRAATKKTIEVFATAYPELLREKFFVNVPTIMGWMFAAMKVFLSKNTTRKFHPISNGVNLAREFPSLKDHFPKPYGGNGPALEDGALTVKLEQAAPAAEPAAAAEAEAPKEEPKEEAKEQAKEDAKEEAKEKPAAEEPAKAETAEAPVAAEAK</sequence>
<feature type="compositionally biased region" description="Basic and acidic residues" evidence="17">
    <location>
        <begin position="100"/>
        <end position="113"/>
    </location>
</feature>
<comment type="similarity">
    <text evidence="3 16">Belongs to the SFH5 family.</text>
</comment>
<evidence type="ECO:0000256" key="4">
    <source>
        <dbReference type="ARBA" id="ARBA00018320"/>
    </source>
</evidence>
<dbReference type="GO" id="GO:0005829">
    <property type="term" value="C:cytosol"/>
    <property type="evidence" value="ECO:0007669"/>
    <property type="project" value="TreeGrafter"/>
</dbReference>
<keyword evidence="10 16" id="KW-0492">Microsome</keyword>
<evidence type="ECO:0000256" key="2">
    <source>
        <dbReference type="ARBA" id="ARBA00004406"/>
    </source>
</evidence>
<feature type="compositionally biased region" description="Low complexity" evidence="17">
    <location>
        <begin position="388"/>
        <end position="400"/>
    </location>
</feature>
<dbReference type="GO" id="GO:0046872">
    <property type="term" value="F:metal ion binding"/>
    <property type="evidence" value="ECO:0007669"/>
    <property type="project" value="UniProtKB-KW"/>
</dbReference>
<keyword evidence="8" id="KW-0479">Metal-binding</keyword>
<dbReference type="SUPFAM" id="SSF52087">
    <property type="entry name" value="CRAL/TRIO domain"/>
    <property type="match status" value="1"/>
</dbReference>
<keyword evidence="9 16" id="KW-0256">Endoplasmic reticulum</keyword>
<evidence type="ECO:0000256" key="6">
    <source>
        <dbReference type="ARBA" id="ARBA00022490"/>
    </source>
</evidence>
<dbReference type="InterPro" id="IPR036865">
    <property type="entry name" value="CRAL-TRIO_dom_sf"/>
</dbReference>
<dbReference type="Gene3D" id="3.40.525.10">
    <property type="entry name" value="CRAL-TRIO lipid binding domain"/>
    <property type="match status" value="1"/>
</dbReference>
<feature type="compositionally biased region" description="Basic and acidic residues" evidence="17">
    <location>
        <begin position="401"/>
        <end position="437"/>
    </location>
</feature>
<keyword evidence="13 16" id="KW-0472">Membrane</keyword>
<dbReference type="InterPro" id="IPR001251">
    <property type="entry name" value="CRAL-TRIO_dom"/>
</dbReference>
<evidence type="ECO:0000256" key="5">
    <source>
        <dbReference type="ARBA" id="ARBA00022448"/>
    </source>
</evidence>
<dbReference type="SUPFAM" id="SSF46938">
    <property type="entry name" value="CRAL/TRIO N-terminal domain"/>
    <property type="match status" value="1"/>
</dbReference>
<dbReference type="GO" id="GO:0005886">
    <property type="term" value="C:plasma membrane"/>
    <property type="evidence" value="ECO:0007669"/>
    <property type="project" value="TreeGrafter"/>
</dbReference>
<feature type="region of interest" description="Disordered" evidence="17">
    <location>
        <begin position="386"/>
        <end position="447"/>
    </location>
</feature>
<evidence type="ECO:0000256" key="8">
    <source>
        <dbReference type="ARBA" id="ARBA00022723"/>
    </source>
</evidence>
<evidence type="ECO:0000256" key="13">
    <source>
        <dbReference type="ARBA" id="ARBA00023136"/>
    </source>
</evidence>
<evidence type="ECO:0000256" key="14">
    <source>
        <dbReference type="ARBA" id="ARBA00024146"/>
    </source>
</evidence>
<evidence type="ECO:0000256" key="9">
    <source>
        <dbReference type="ARBA" id="ARBA00022824"/>
    </source>
</evidence>
<comment type="subcellular location">
    <subcellularLocation>
        <location evidence="16">Cytoplasm</location>
    </subcellularLocation>
    <subcellularLocation>
        <location evidence="2 16">Endoplasmic reticulum membrane</location>
        <topology evidence="2 16">Peripheral membrane protein</topology>
    </subcellularLocation>
    <subcellularLocation>
        <location evidence="16">Microsome membrane</location>
        <topology evidence="16">Peripheral membrane protein</topology>
    </subcellularLocation>
</comment>
<feature type="domain" description="CRAL-TRIO" evidence="18">
    <location>
        <begin position="206"/>
        <end position="377"/>
    </location>
</feature>
<dbReference type="PROSITE" id="PS50191">
    <property type="entry name" value="CRAL_TRIO"/>
    <property type="match status" value="1"/>
</dbReference>
<dbReference type="GO" id="GO:0005789">
    <property type="term" value="C:endoplasmic reticulum membrane"/>
    <property type="evidence" value="ECO:0007669"/>
    <property type="project" value="UniProtKB-SubCell"/>
</dbReference>
<evidence type="ECO:0000259" key="18">
    <source>
        <dbReference type="PROSITE" id="PS50191"/>
    </source>
</evidence>
<dbReference type="GO" id="GO:0017157">
    <property type="term" value="P:regulation of exocytosis"/>
    <property type="evidence" value="ECO:0007669"/>
    <property type="project" value="TreeGrafter"/>
</dbReference>
<feature type="compositionally biased region" description="Acidic residues" evidence="17">
    <location>
        <begin position="87"/>
        <end position="99"/>
    </location>
</feature>
<organism evidence="19 20">
    <name type="scientific">Aspergillus ellipticus CBS 707.79</name>
    <dbReference type="NCBI Taxonomy" id="1448320"/>
    <lineage>
        <taxon>Eukaryota</taxon>
        <taxon>Fungi</taxon>
        <taxon>Dikarya</taxon>
        <taxon>Ascomycota</taxon>
        <taxon>Pezizomycotina</taxon>
        <taxon>Eurotiomycetes</taxon>
        <taxon>Eurotiomycetidae</taxon>
        <taxon>Eurotiales</taxon>
        <taxon>Aspergillaceae</taxon>
        <taxon>Aspergillus</taxon>
        <taxon>Aspergillus subgen. Circumdati</taxon>
    </lineage>
</organism>
<evidence type="ECO:0000256" key="11">
    <source>
        <dbReference type="ARBA" id="ARBA00023004"/>
    </source>
</evidence>
<dbReference type="OrthoDB" id="75724at2759"/>
<feature type="region of interest" description="Disordered" evidence="17">
    <location>
        <begin position="1"/>
        <end position="119"/>
    </location>
</feature>
<keyword evidence="5 16" id="KW-0813">Transport</keyword>
<dbReference type="InterPro" id="IPR042938">
    <property type="entry name" value="Sfh5"/>
</dbReference>
<feature type="compositionally biased region" description="Low complexity" evidence="17">
    <location>
        <begin position="438"/>
        <end position="447"/>
    </location>
</feature>
<dbReference type="InterPro" id="IPR036273">
    <property type="entry name" value="CRAL/TRIO_N_dom_sf"/>
</dbReference>
<dbReference type="Proteomes" id="UP000247810">
    <property type="component" value="Unassembled WGS sequence"/>
</dbReference>
<dbReference type="AlphaFoldDB" id="A0A319EC89"/>
<proteinExistence type="inferred from homology"/>
<name>A0A319EC89_9EURO</name>
<accession>A0A319EC89</accession>
<gene>
    <name evidence="19" type="ORF">BO71DRAFT_395331</name>
</gene>
<dbReference type="GO" id="GO:0008526">
    <property type="term" value="F:phosphatidylinositol transfer activity"/>
    <property type="evidence" value="ECO:0007669"/>
    <property type="project" value="UniProtKB-UniRule"/>
</dbReference>
<comment type="function">
    <text evidence="15">Non-classical phosphatidylinositol (PtdIns) transfer protein (PITP), which exhibits PtdIns-binding/transfer activity in the absence of detectable PtdCho-binding/transfer activity. Regulates PtdIns(4,5)P2 homeostasis at the plasma membrane. Heme-binding protein that may play a role in organic oxidant-induced stress responses.</text>
</comment>
<evidence type="ECO:0000256" key="12">
    <source>
        <dbReference type="ARBA" id="ARBA00023055"/>
    </source>
</evidence>
<evidence type="ECO:0000256" key="7">
    <source>
        <dbReference type="ARBA" id="ARBA00022617"/>
    </source>
</evidence>
<dbReference type="GO" id="GO:0032541">
    <property type="term" value="C:cortical endoplasmic reticulum"/>
    <property type="evidence" value="ECO:0007669"/>
    <property type="project" value="TreeGrafter"/>
</dbReference>
<evidence type="ECO:0000256" key="10">
    <source>
        <dbReference type="ARBA" id="ARBA00022848"/>
    </source>
</evidence>
<dbReference type="STRING" id="1448320.A0A319EC89"/>
<keyword evidence="6 16" id="KW-0963">Cytoplasm</keyword>
<feature type="compositionally biased region" description="Low complexity" evidence="17">
    <location>
        <begin position="47"/>
        <end position="77"/>
    </location>
</feature>
<dbReference type="FunFam" id="3.40.525.10:FF:000017">
    <property type="entry name" value="Phosphatidylinositol transfer protein sfh5"/>
    <property type="match status" value="1"/>
</dbReference>
<evidence type="ECO:0000313" key="19">
    <source>
        <dbReference type="EMBL" id="PYH98378.1"/>
    </source>
</evidence>
<keyword evidence="7" id="KW-0349">Heme</keyword>
<feature type="compositionally biased region" description="Low complexity" evidence="17">
    <location>
        <begin position="8"/>
        <end position="33"/>
    </location>
</feature>
<keyword evidence="20" id="KW-1185">Reference proteome</keyword>
<evidence type="ECO:0000256" key="16">
    <source>
        <dbReference type="RuleBase" id="RU367059"/>
    </source>
</evidence>
<protein>
    <recommendedName>
        <fullName evidence="4 16">Phosphatidylinositol transfer protein SFH5</fullName>
        <shortName evidence="16">PITP SFH5</shortName>
    </recommendedName>
</protein>
<evidence type="ECO:0000256" key="17">
    <source>
        <dbReference type="SAM" id="MobiDB-lite"/>
    </source>
</evidence>
<dbReference type="InterPro" id="IPR011074">
    <property type="entry name" value="CRAL/TRIO_N_dom"/>
</dbReference>
<reference evidence="19 20" key="1">
    <citation type="submission" date="2018-02" db="EMBL/GenBank/DDBJ databases">
        <title>The genomes of Aspergillus section Nigri reveals drivers in fungal speciation.</title>
        <authorList>
            <consortium name="DOE Joint Genome Institute"/>
            <person name="Vesth T.C."/>
            <person name="Nybo J."/>
            <person name="Theobald S."/>
            <person name="Brandl J."/>
            <person name="Frisvad J.C."/>
            <person name="Nielsen K.F."/>
            <person name="Lyhne E.K."/>
            <person name="Kogle M.E."/>
            <person name="Kuo A."/>
            <person name="Riley R."/>
            <person name="Clum A."/>
            <person name="Nolan M."/>
            <person name="Lipzen A."/>
            <person name="Salamov A."/>
            <person name="Henrissat B."/>
            <person name="Wiebenga A."/>
            <person name="De vries R.P."/>
            <person name="Grigoriev I.V."/>
            <person name="Mortensen U.H."/>
            <person name="Andersen M.R."/>
            <person name="Baker S.E."/>
        </authorList>
    </citation>
    <scope>NUCLEOTIDE SEQUENCE [LARGE SCALE GENOMIC DNA]</scope>
    <source>
        <strain evidence="19 20">CBS 707.79</strain>
    </source>
</reference>
<evidence type="ECO:0000256" key="15">
    <source>
        <dbReference type="ARBA" id="ARBA00024180"/>
    </source>
</evidence>
<dbReference type="VEuPathDB" id="FungiDB:BO71DRAFT_395331"/>
<dbReference type="Pfam" id="PF03765">
    <property type="entry name" value="CRAL_TRIO_N"/>
    <property type="match status" value="1"/>
</dbReference>
<dbReference type="GO" id="GO:0043001">
    <property type="term" value="P:Golgi to plasma membrane protein transport"/>
    <property type="evidence" value="ECO:0007669"/>
    <property type="project" value="TreeGrafter"/>
</dbReference>
<evidence type="ECO:0000256" key="1">
    <source>
        <dbReference type="ARBA" id="ARBA00001970"/>
    </source>
</evidence>
<keyword evidence="11" id="KW-0408">Iron</keyword>
<dbReference type="EMBL" id="KZ825812">
    <property type="protein sequence ID" value="PYH98378.1"/>
    <property type="molecule type" value="Genomic_DNA"/>
</dbReference>
<evidence type="ECO:0000256" key="3">
    <source>
        <dbReference type="ARBA" id="ARBA00006667"/>
    </source>
</evidence>
<comment type="catalytic activity">
    <reaction evidence="14">
        <text>a 1,2-diacyl-sn-glycero-3-phospho-(1D-myo-inositol)(in) = a 1,2-diacyl-sn-glycero-3-phospho-(1D-myo-inositol)(out)</text>
        <dbReference type="Rhea" id="RHEA:38691"/>
        <dbReference type="ChEBI" id="CHEBI:57880"/>
    </reaction>
    <physiologicalReaction direction="left-to-right" evidence="14">
        <dbReference type="Rhea" id="RHEA:38692"/>
    </physiologicalReaction>
</comment>
<dbReference type="PANTHER" id="PTHR47669">
    <property type="entry name" value="PHOSPHATIDYLINOSITOL TRANSFER PROTEIN SFH5"/>
    <property type="match status" value="1"/>
</dbReference>